<sequence length="213" mass="23616">MPRPQPHHQPPETTAHHHPPLPHLCHHHWPEVRAMVNPRPNIKGTGKKYGSTAELRPSDTIAVEQPRHHPPDQIRRNPPPTTAPPLPSPLAGGQNDGPPQAHQQRKREENRELGGDSKPTSLLSDQQSLGTSVQSKDYKEAPSTPLFEPGELHTWFFWRAGIAEIIAIFMFLYITILTMMGLSRSDSKCSMVGIQGVVCAFGGMIFALVYCIA</sequence>
<evidence type="ECO:0000256" key="5">
    <source>
        <dbReference type="RuleBase" id="RU000477"/>
    </source>
</evidence>
<proteinExistence type="inferred from homology"/>
<dbReference type="EMBL" id="BKCP01005361">
    <property type="protein sequence ID" value="GER37396.1"/>
    <property type="molecule type" value="Genomic_DNA"/>
</dbReference>
<feature type="compositionally biased region" description="Basic and acidic residues" evidence="6">
    <location>
        <begin position="106"/>
        <end position="115"/>
    </location>
</feature>
<evidence type="ECO:0000256" key="4">
    <source>
        <dbReference type="ARBA" id="ARBA00023136"/>
    </source>
</evidence>
<evidence type="ECO:0000256" key="6">
    <source>
        <dbReference type="SAM" id="MobiDB-lite"/>
    </source>
</evidence>
<comment type="caution">
    <text evidence="8">The sequence shown here is derived from an EMBL/GenBank/DDBJ whole genome shotgun (WGS) entry which is preliminary data.</text>
</comment>
<evidence type="ECO:0000256" key="2">
    <source>
        <dbReference type="ARBA" id="ARBA00022692"/>
    </source>
</evidence>
<evidence type="ECO:0000313" key="9">
    <source>
        <dbReference type="Proteomes" id="UP000325081"/>
    </source>
</evidence>
<gene>
    <name evidence="8" type="ORF">STAS_13802</name>
</gene>
<reference evidence="9" key="1">
    <citation type="journal article" date="2019" name="Curr. Biol.">
        <title>Genome Sequence of Striga asiatica Provides Insight into the Evolution of Plant Parasitism.</title>
        <authorList>
            <person name="Yoshida S."/>
            <person name="Kim S."/>
            <person name="Wafula E.K."/>
            <person name="Tanskanen J."/>
            <person name="Kim Y.M."/>
            <person name="Honaas L."/>
            <person name="Yang Z."/>
            <person name="Spallek T."/>
            <person name="Conn C.E."/>
            <person name="Ichihashi Y."/>
            <person name="Cheong K."/>
            <person name="Cui S."/>
            <person name="Der J.P."/>
            <person name="Gundlach H."/>
            <person name="Jiao Y."/>
            <person name="Hori C."/>
            <person name="Ishida J.K."/>
            <person name="Kasahara H."/>
            <person name="Kiba T."/>
            <person name="Kim M.S."/>
            <person name="Koo N."/>
            <person name="Laohavisit A."/>
            <person name="Lee Y.H."/>
            <person name="Lumba S."/>
            <person name="McCourt P."/>
            <person name="Mortimer J.C."/>
            <person name="Mutuku J.M."/>
            <person name="Nomura T."/>
            <person name="Sasaki-Sekimoto Y."/>
            <person name="Seto Y."/>
            <person name="Wang Y."/>
            <person name="Wakatake T."/>
            <person name="Sakakibara H."/>
            <person name="Demura T."/>
            <person name="Yamaguchi S."/>
            <person name="Yoneyama K."/>
            <person name="Manabe R.I."/>
            <person name="Nelson D.C."/>
            <person name="Schulman A.H."/>
            <person name="Timko M.P."/>
            <person name="dePamphilis C.W."/>
            <person name="Choi D."/>
            <person name="Shirasu K."/>
        </authorList>
    </citation>
    <scope>NUCLEOTIDE SEQUENCE [LARGE SCALE GENOMIC DNA]</scope>
    <source>
        <strain evidence="9">cv. UVA1</strain>
    </source>
</reference>
<keyword evidence="5" id="KW-0813">Transport</keyword>
<feature type="transmembrane region" description="Helical" evidence="7">
    <location>
        <begin position="192"/>
        <end position="212"/>
    </location>
</feature>
<evidence type="ECO:0000256" key="3">
    <source>
        <dbReference type="ARBA" id="ARBA00022989"/>
    </source>
</evidence>
<dbReference type="OrthoDB" id="3222at2759"/>
<protein>
    <submittedName>
        <fullName evidence="8">Plasma membrane aquaporin</fullName>
    </submittedName>
</protein>
<evidence type="ECO:0000256" key="1">
    <source>
        <dbReference type="ARBA" id="ARBA00004141"/>
    </source>
</evidence>
<name>A0A5A7PXG9_STRAF</name>
<organism evidence="8 9">
    <name type="scientific">Striga asiatica</name>
    <name type="common">Asiatic witchweed</name>
    <name type="synonym">Buchnera asiatica</name>
    <dbReference type="NCBI Taxonomy" id="4170"/>
    <lineage>
        <taxon>Eukaryota</taxon>
        <taxon>Viridiplantae</taxon>
        <taxon>Streptophyta</taxon>
        <taxon>Embryophyta</taxon>
        <taxon>Tracheophyta</taxon>
        <taxon>Spermatophyta</taxon>
        <taxon>Magnoliopsida</taxon>
        <taxon>eudicotyledons</taxon>
        <taxon>Gunneridae</taxon>
        <taxon>Pentapetalae</taxon>
        <taxon>asterids</taxon>
        <taxon>lamiids</taxon>
        <taxon>Lamiales</taxon>
        <taxon>Orobanchaceae</taxon>
        <taxon>Buchnereae</taxon>
        <taxon>Striga</taxon>
    </lineage>
</organism>
<feature type="transmembrane region" description="Helical" evidence="7">
    <location>
        <begin position="156"/>
        <end position="180"/>
    </location>
</feature>
<dbReference type="Pfam" id="PF00230">
    <property type="entry name" value="MIP"/>
    <property type="match status" value="1"/>
</dbReference>
<dbReference type="PANTHER" id="PTHR45687">
    <property type="entry name" value="AQUAPORIN OR AQUAGLYCEROPORIN RELATED"/>
    <property type="match status" value="1"/>
</dbReference>
<dbReference type="GO" id="GO:0016020">
    <property type="term" value="C:membrane"/>
    <property type="evidence" value="ECO:0007669"/>
    <property type="project" value="UniProtKB-SubCell"/>
</dbReference>
<dbReference type="InterPro" id="IPR023271">
    <property type="entry name" value="Aquaporin-like"/>
</dbReference>
<accession>A0A5A7PXG9</accession>
<evidence type="ECO:0000256" key="7">
    <source>
        <dbReference type="SAM" id="Phobius"/>
    </source>
</evidence>
<feature type="compositionally biased region" description="Pro residues" evidence="6">
    <location>
        <begin position="77"/>
        <end position="88"/>
    </location>
</feature>
<feature type="region of interest" description="Disordered" evidence="6">
    <location>
        <begin position="1"/>
        <end position="144"/>
    </location>
</feature>
<keyword evidence="3 7" id="KW-1133">Transmembrane helix</keyword>
<dbReference type="Proteomes" id="UP000325081">
    <property type="component" value="Unassembled WGS sequence"/>
</dbReference>
<evidence type="ECO:0000313" key="8">
    <source>
        <dbReference type="EMBL" id="GER37396.1"/>
    </source>
</evidence>
<comment type="similarity">
    <text evidence="5">Belongs to the MIP/aquaporin (TC 1.A.8) family.</text>
</comment>
<dbReference type="GO" id="GO:0015267">
    <property type="term" value="F:channel activity"/>
    <property type="evidence" value="ECO:0007669"/>
    <property type="project" value="InterPro"/>
</dbReference>
<feature type="compositionally biased region" description="Polar residues" evidence="6">
    <location>
        <begin position="118"/>
        <end position="135"/>
    </location>
</feature>
<dbReference type="Gene3D" id="1.20.1080.10">
    <property type="entry name" value="Glycerol uptake facilitator protein"/>
    <property type="match status" value="1"/>
</dbReference>
<dbReference type="AlphaFoldDB" id="A0A5A7PXG9"/>
<feature type="compositionally biased region" description="Basic and acidic residues" evidence="6">
    <location>
        <begin position="65"/>
        <end position="75"/>
    </location>
</feature>
<keyword evidence="2 5" id="KW-0812">Transmembrane</keyword>
<keyword evidence="9" id="KW-1185">Reference proteome</keyword>
<dbReference type="InterPro" id="IPR000425">
    <property type="entry name" value="MIP"/>
</dbReference>
<dbReference type="InterPro" id="IPR034294">
    <property type="entry name" value="Aquaporin_transptr"/>
</dbReference>
<comment type="subcellular location">
    <subcellularLocation>
        <location evidence="1">Membrane</location>
        <topology evidence="1">Multi-pass membrane protein</topology>
    </subcellularLocation>
</comment>
<keyword evidence="4 7" id="KW-0472">Membrane</keyword>
<dbReference type="PRINTS" id="PR00783">
    <property type="entry name" value="MINTRINSICP"/>
</dbReference>
<feature type="compositionally biased region" description="Basic residues" evidence="6">
    <location>
        <begin position="16"/>
        <end position="27"/>
    </location>
</feature>